<comment type="similarity">
    <text evidence="1">Belongs to the methyltransferase superfamily. L-isoaspartyl/D-aspartyl protein methyltransferase family.</text>
</comment>
<evidence type="ECO:0000313" key="4">
    <source>
        <dbReference type="EMBL" id="SLN77257.1"/>
    </source>
</evidence>
<dbReference type="InterPro" id="IPR000682">
    <property type="entry name" value="PCMT"/>
</dbReference>
<dbReference type="AlphaFoldDB" id="A0A1Y5TZK3"/>
<dbReference type="PANTHER" id="PTHR11579">
    <property type="entry name" value="PROTEIN-L-ISOASPARTATE O-METHYLTRANSFERASE"/>
    <property type="match status" value="1"/>
</dbReference>
<organism evidence="4 5">
    <name type="scientific">Oceanibacterium hippocampi</name>
    <dbReference type="NCBI Taxonomy" id="745714"/>
    <lineage>
        <taxon>Bacteria</taxon>
        <taxon>Pseudomonadati</taxon>
        <taxon>Pseudomonadota</taxon>
        <taxon>Alphaproteobacteria</taxon>
        <taxon>Sneathiellales</taxon>
        <taxon>Sneathiellaceae</taxon>
        <taxon>Oceanibacterium</taxon>
    </lineage>
</organism>
<dbReference type="Gene3D" id="3.40.50.150">
    <property type="entry name" value="Vaccinia Virus protein VP39"/>
    <property type="match status" value="1"/>
</dbReference>
<gene>
    <name evidence="4" type="primary">pcm_2</name>
    <name evidence="4" type="ORF">OCH7691_04351</name>
</gene>
<evidence type="ECO:0000256" key="3">
    <source>
        <dbReference type="ARBA" id="ARBA00030757"/>
    </source>
</evidence>
<keyword evidence="5" id="KW-1185">Reference proteome</keyword>
<dbReference type="RefSeq" id="WP_085885682.1">
    <property type="nucleotide sequence ID" value="NZ_FWFR01000006.1"/>
</dbReference>
<keyword evidence="4" id="KW-0489">Methyltransferase</keyword>
<dbReference type="GO" id="GO:0005737">
    <property type="term" value="C:cytoplasm"/>
    <property type="evidence" value="ECO:0007669"/>
    <property type="project" value="TreeGrafter"/>
</dbReference>
<dbReference type="PANTHER" id="PTHR11579:SF18">
    <property type="entry name" value="PROTEIN-L-ISOASPARTATE O-METHYLTRANSFERASE"/>
    <property type="match status" value="1"/>
</dbReference>
<proteinExistence type="inferred from homology"/>
<accession>A0A1Y5TZK3</accession>
<dbReference type="OrthoDB" id="9798496at2"/>
<dbReference type="EMBL" id="FWFR01000006">
    <property type="protein sequence ID" value="SLN77257.1"/>
    <property type="molecule type" value="Genomic_DNA"/>
</dbReference>
<evidence type="ECO:0000256" key="2">
    <source>
        <dbReference type="ARBA" id="ARBA00013346"/>
    </source>
</evidence>
<dbReference type="SUPFAM" id="SSF53335">
    <property type="entry name" value="S-adenosyl-L-methionine-dependent methyltransferases"/>
    <property type="match status" value="1"/>
</dbReference>
<dbReference type="GO" id="GO:0032259">
    <property type="term" value="P:methylation"/>
    <property type="evidence" value="ECO:0007669"/>
    <property type="project" value="UniProtKB-KW"/>
</dbReference>
<reference evidence="4 5" key="1">
    <citation type="submission" date="2017-03" db="EMBL/GenBank/DDBJ databases">
        <authorList>
            <person name="Afonso C.L."/>
            <person name="Miller P.J."/>
            <person name="Scott M.A."/>
            <person name="Spackman E."/>
            <person name="Goraichik I."/>
            <person name="Dimitrov K.M."/>
            <person name="Suarez D.L."/>
            <person name="Swayne D.E."/>
        </authorList>
    </citation>
    <scope>NUCLEOTIDE SEQUENCE [LARGE SCALE GENOMIC DNA]</scope>
    <source>
        <strain evidence="4 5">CECT 7691</strain>
    </source>
</reference>
<dbReference type="GO" id="GO:0004719">
    <property type="term" value="F:protein-L-isoaspartate (D-aspartate) O-methyltransferase activity"/>
    <property type="evidence" value="ECO:0007669"/>
    <property type="project" value="InterPro"/>
</dbReference>
<sequence length="217" mass="23234">MSDEFAAARRAMIVSQVQPNKVTDERILDVLGRMPRERFVPKARQSVAYVDEDLEIAPGRILMEPMVFARLLQEAGVTDDDLVLALGVGTGYPAAVLGALAGAVVAIESDAGLAEKATERLSELEVSNATVVVAPLAEGYAADAPYNVIFINGSVETLPDALFDQLADGGRLVTVEGAHAGAAVVYLRHGDQIDRRVLFDASVPVLPEFRREPAFTF</sequence>
<keyword evidence="4" id="KW-0808">Transferase</keyword>
<dbReference type="Proteomes" id="UP000193200">
    <property type="component" value="Unassembled WGS sequence"/>
</dbReference>
<evidence type="ECO:0000256" key="1">
    <source>
        <dbReference type="ARBA" id="ARBA00005369"/>
    </source>
</evidence>
<dbReference type="InterPro" id="IPR029063">
    <property type="entry name" value="SAM-dependent_MTases_sf"/>
</dbReference>
<evidence type="ECO:0000313" key="5">
    <source>
        <dbReference type="Proteomes" id="UP000193200"/>
    </source>
</evidence>
<protein>
    <recommendedName>
        <fullName evidence="2">Protein-L-isoaspartate O-methyltransferase</fullName>
    </recommendedName>
    <alternativeName>
        <fullName evidence="3">Protein L-isoaspartyl methyltransferase</fullName>
    </alternativeName>
</protein>
<dbReference type="Pfam" id="PF01135">
    <property type="entry name" value="PCMT"/>
    <property type="match status" value="1"/>
</dbReference>
<dbReference type="InParanoid" id="A0A1Y5TZK3"/>
<name>A0A1Y5TZK3_9PROT</name>